<dbReference type="InterPro" id="IPR000415">
    <property type="entry name" value="Nitroreductase-like"/>
</dbReference>
<sequence length="219" mass="23353">MKNLLFVAAALLGACATQPPKPAATPVEMTECIALAAPAAKAGATINEALAARRSWREFGPEKLSLEELSGVLWAAAGENRTDGKLTAPSALALYPITVYAVFEEGIYRYDGREQTLTRVAEGDHRAAAGRQPFVATAPLNLVYIADLQTYEGKGIPEENVLMLCAMDAAGYAENVNLYTAGHALRSITRGSAAADELLSLLRLDPARYRFILAQSVGK</sequence>
<dbReference type="AlphaFoldDB" id="A0A4Y1WPE7"/>
<protein>
    <recommendedName>
        <fullName evidence="1">Nitroreductase domain-containing protein</fullName>
    </recommendedName>
</protein>
<reference evidence="3" key="1">
    <citation type="submission" date="2019-06" db="EMBL/GenBank/DDBJ databases">
        <title>Alistipes onderdonkii subsp. vulgaris subsp. nov., Alistipes dispar sp. nov. and Alistipes communis sp. nov., isolated from human faeces, and creation of Alistipes onderdonkii subsp. onderdonkii subsp. nov.</title>
        <authorList>
            <person name="Sakamoto M."/>
            <person name="Ikeyama N."/>
            <person name="Ogata Y."/>
            <person name="Suda W."/>
            <person name="Iino T."/>
            <person name="Hattori M."/>
            <person name="Ohkuma M."/>
        </authorList>
    </citation>
    <scope>NUCLEOTIDE SEQUENCE [LARGE SCALE GENOMIC DNA]</scope>
    <source>
        <strain evidence="3">5CBH24</strain>
    </source>
</reference>
<dbReference type="Gene3D" id="3.40.109.10">
    <property type="entry name" value="NADH Oxidase"/>
    <property type="match status" value="1"/>
</dbReference>
<dbReference type="PANTHER" id="PTHR43745:SF2">
    <property type="entry name" value="NITROREDUCTASE MJ1384-RELATED"/>
    <property type="match status" value="1"/>
</dbReference>
<dbReference type="PROSITE" id="PS51257">
    <property type="entry name" value="PROKAR_LIPOPROTEIN"/>
    <property type="match status" value="1"/>
</dbReference>
<evidence type="ECO:0000313" key="3">
    <source>
        <dbReference type="Proteomes" id="UP000318946"/>
    </source>
</evidence>
<evidence type="ECO:0000313" key="2">
    <source>
        <dbReference type="EMBL" id="BBL02983.1"/>
    </source>
</evidence>
<dbReference type="InterPro" id="IPR052544">
    <property type="entry name" value="Bacteriocin_Proc_Enz"/>
</dbReference>
<dbReference type="EMBL" id="AP019735">
    <property type="protein sequence ID" value="BBL02983.1"/>
    <property type="molecule type" value="Genomic_DNA"/>
</dbReference>
<dbReference type="KEGG" id="acou:A5CBH24_02960"/>
<organism evidence="2 3">
    <name type="scientific">Alistipes communis</name>
    <dbReference type="NCBI Taxonomy" id="2585118"/>
    <lineage>
        <taxon>Bacteria</taxon>
        <taxon>Pseudomonadati</taxon>
        <taxon>Bacteroidota</taxon>
        <taxon>Bacteroidia</taxon>
        <taxon>Bacteroidales</taxon>
        <taxon>Rikenellaceae</taxon>
        <taxon>Alistipes</taxon>
    </lineage>
</organism>
<proteinExistence type="predicted"/>
<dbReference type="Pfam" id="PF00881">
    <property type="entry name" value="Nitroreductase"/>
    <property type="match status" value="1"/>
</dbReference>
<gene>
    <name evidence="2" type="ORF">A5CBH24_02960</name>
</gene>
<dbReference type="Proteomes" id="UP000318946">
    <property type="component" value="Chromosome"/>
</dbReference>
<dbReference type="PANTHER" id="PTHR43745">
    <property type="entry name" value="NITROREDUCTASE MJ1384-RELATED"/>
    <property type="match status" value="1"/>
</dbReference>
<keyword evidence="3" id="KW-1185">Reference proteome</keyword>
<dbReference type="SUPFAM" id="SSF55469">
    <property type="entry name" value="FMN-dependent nitroreductase-like"/>
    <property type="match status" value="1"/>
</dbReference>
<accession>A0A4Y1WPE7</accession>
<feature type="domain" description="Nitroreductase" evidence="1">
    <location>
        <begin position="51"/>
        <end position="219"/>
    </location>
</feature>
<dbReference type="GO" id="GO:0016491">
    <property type="term" value="F:oxidoreductase activity"/>
    <property type="evidence" value="ECO:0007669"/>
    <property type="project" value="InterPro"/>
</dbReference>
<evidence type="ECO:0000259" key="1">
    <source>
        <dbReference type="Pfam" id="PF00881"/>
    </source>
</evidence>
<name>A0A4Y1WPE7_9BACT</name>
<dbReference type="RefSeq" id="WP_141411969.1">
    <property type="nucleotide sequence ID" value="NZ_AP019735.1"/>
</dbReference>
<dbReference type="GeneID" id="78341019"/>
<dbReference type="OrthoDB" id="9802775at2"/>
<dbReference type="InterPro" id="IPR029479">
    <property type="entry name" value="Nitroreductase"/>
</dbReference>